<evidence type="ECO:0000259" key="5">
    <source>
        <dbReference type="PROSITE" id="PS51379"/>
    </source>
</evidence>
<keyword evidence="1" id="KW-0004">4Fe-4S</keyword>
<dbReference type="Proteomes" id="UP000004892">
    <property type="component" value="Unassembled WGS sequence"/>
</dbReference>
<dbReference type="GO" id="GO:0051539">
    <property type="term" value="F:4 iron, 4 sulfur cluster binding"/>
    <property type="evidence" value="ECO:0007669"/>
    <property type="project" value="UniProtKB-KW"/>
</dbReference>
<dbReference type="GeneID" id="98068840"/>
<dbReference type="InterPro" id="IPR029039">
    <property type="entry name" value="Flavoprotein-like_sf"/>
</dbReference>
<organism evidence="6 7">
    <name type="scientific">Odoribacter laneus YIT 12061</name>
    <dbReference type="NCBI Taxonomy" id="742817"/>
    <lineage>
        <taxon>Bacteria</taxon>
        <taxon>Pseudomonadati</taxon>
        <taxon>Bacteroidota</taxon>
        <taxon>Bacteroidia</taxon>
        <taxon>Bacteroidales</taxon>
        <taxon>Odoribacteraceae</taxon>
        <taxon>Odoribacter</taxon>
    </lineage>
</organism>
<keyword evidence="3" id="KW-0408">Iron</keyword>
<dbReference type="PANTHER" id="PTHR24960">
    <property type="entry name" value="PHOTOSYSTEM I IRON-SULFUR CENTER-RELATED"/>
    <property type="match status" value="1"/>
</dbReference>
<dbReference type="SUPFAM" id="SSF54862">
    <property type="entry name" value="4Fe-4S ferredoxins"/>
    <property type="match status" value="1"/>
</dbReference>
<name>H1DG75_9BACT</name>
<dbReference type="InterPro" id="IPR050157">
    <property type="entry name" value="PSI_iron-sulfur_center"/>
</dbReference>
<evidence type="ECO:0000256" key="2">
    <source>
        <dbReference type="ARBA" id="ARBA00022723"/>
    </source>
</evidence>
<evidence type="ECO:0000313" key="7">
    <source>
        <dbReference type="Proteomes" id="UP000004892"/>
    </source>
</evidence>
<evidence type="ECO:0000256" key="1">
    <source>
        <dbReference type="ARBA" id="ARBA00022485"/>
    </source>
</evidence>
<proteinExistence type="predicted"/>
<dbReference type="HOGENOM" id="CLU_069541_0_0_10"/>
<evidence type="ECO:0000256" key="3">
    <source>
        <dbReference type="ARBA" id="ARBA00023004"/>
    </source>
</evidence>
<dbReference type="eggNOG" id="COG2768">
    <property type="taxonomic scope" value="Bacteria"/>
</dbReference>
<keyword evidence="7" id="KW-1185">Reference proteome</keyword>
<reference evidence="6 7" key="1">
    <citation type="submission" date="2012-01" db="EMBL/GenBank/DDBJ databases">
        <title>The Genome Sequence of Odoribacter laneus YIT 12061.</title>
        <authorList>
            <consortium name="The Broad Institute Genome Sequencing Platform"/>
            <person name="Earl A."/>
            <person name="Ward D."/>
            <person name="Feldgarden M."/>
            <person name="Gevers D."/>
            <person name="Morotomi M."/>
            <person name="Young S.K."/>
            <person name="Zeng Q."/>
            <person name="Gargeya S."/>
            <person name="Fitzgerald M."/>
            <person name="Haas B."/>
            <person name="Abouelleil A."/>
            <person name="Alvarado L."/>
            <person name="Arachchi H.M."/>
            <person name="Berlin A."/>
            <person name="Chapman S.B."/>
            <person name="Gearin G."/>
            <person name="Goldberg J."/>
            <person name="Griggs A."/>
            <person name="Gujja S."/>
            <person name="Hansen M."/>
            <person name="Heiman D."/>
            <person name="Howarth C."/>
            <person name="Larimer J."/>
            <person name="Lui A."/>
            <person name="MacDonald P.J.P."/>
            <person name="McCowen C."/>
            <person name="Montmayeur A."/>
            <person name="Murphy C."/>
            <person name="Neiman D."/>
            <person name="Pearson M."/>
            <person name="Priest M."/>
            <person name="Roberts A."/>
            <person name="Saif S."/>
            <person name="Shea T."/>
            <person name="Sisk P."/>
            <person name="Stolte C."/>
            <person name="Sykes S."/>
            <person name="Wortman J."/>
            <person name="Nusbaum C."/>
            <person name="Birren B."/>
        </authorList>
    </citation>
    <scope>NUCLEOTIDE SEQUENCE [LARGE SCALE GENOMIC DNA]</scope>
    <source>
        <strain evidence="6 7">YIT 12061</strain>
    </source>
</reference>
<dbReference type="InterPro" id="IPR017900">
    <property type="entry name" value="4Fe4S_Fe_S_CS"/>
</dbReference>
<dbReference type="Gene3D" id="3.40.50.360">
    <property type="match status" value="1"/>
</dbReference>
<dbReference type="EMBL" id="ADMC01000018">
    <property type="protein sequence ID" value="EHP48187.1"/>
    <property type="molecule type" value="Genomic_DNA"/>
</dbReference>
<dbReference type="PROSITE" id="PS00198">
    <property type="entry name" value="4FE4S_FER_1"/>
    <property type="match status" value="1"/>
</dbReference>
<dbReference type="RefSeq" id="WP_009136409.1">
    <property type="nucleotide sequence ID" value="NZ_JH594596.1"/>
</dbReference>
<evidence type="ECO:0000256" key="4">
    <source>
        <dbReference type="ARBA" id="ARBA00023014"/>
    </source>
</evidence>
<keyword evidence="4" id="KW-0411">Iron-sulfur</keyword>
<gene>
    <name evidence="6" type="ORF">HMPREF9449_01261</name>
</gene>
<sequence>MEYRKIYGIYFSPTHTSKKVVEAIVKGYEAGAWEEIDLTFPAQERERVIKEALVIVGVPVYGGRVAETALERLGQIRGENAAVVSVVVYGNRDYEDALLELSDFMKERGFVSVAGAAFIGEHSYSRRGMPIAAGRPDTEDKAEALAFGKKVKKKLERLVSLEEAGELKIPGHFPYKEKGTKTLIAPITREELCIRCGICAKVCPTAAIEGDIPRSLAERCIKCCACVKECPLEARVFDTPYTAMLFEKFSTRREPECWI</sequence>
<evidence type="ECO:0000313" key="6">
    <source>
        <dbReference type="EMBL" id="EHP48187.1"/>
    </source>
</evidence>
<dbReference type="InterPro" id="IPR017896">
    <property type="entry name" value="4Fe4S_Fe-S-bd"/>
</dbReference>
<feature type="domain" description="4Fe-4S ferredoxin-type" evidence="5">
    <location>
        <begin position="184"/>
        <end position="213"/>
    </location>
</feature>
<dbReference type="AlphaFoldDB" id="H1DG75"/>
<dbReference type="STRING" id="742817.HMPREF9449_01261"/>
<feature type="domain" description="4Fe-4S ferredoxin-type" evidence="5">
    <location>
        <begin position="217"/>
        <end position="240"/>
    </location>
</feature>
<dbReference type="Pfam" id="PF00037">
    <property type="entry name" value="Fer4"/>
    <property type="match status" value="1"/>
</dbReference>
<dbReference type="PANTHER" id="PTHR24960:SF80">
    <property type="entry name" value="FERREDOXIN"/>
    <property type="match status" value="1"/>
</dbReference>
<dbReference type="SUPFAM" id="SSF52218">
    <property type="entry name" value="Flavoproteins"/>
    <property type="match status" value="1"/>
</dbReference>
<keyword evidence="2" id="KW-0479">Metal-binding</keyword>
<protein>
    <recommendedName>
        <fullName evidence="5">4Fe-4S ferredoxin-type domain-containing protein</fullName>
    </recommendedName>
</protein>
<accession>H1DG75</accession>
<dbReference type="PROSITE" id="PS51379">
    <property type="entry name" value="4FE4S_FER_2"/>
    <property type="match status" value="2"/>
</dbReference>
<dbReference type="GO" id="GO:0046872">
    <property type="term" value="F:metal ion binding"/>
    <property type="evidence" value="ECO:0007669"/>
    <property type="project" value="UniProtKB-KW"/>
</dbReference>
<dbReference type="Gene3D" id="3.30.70.20">
    <property type="match status" value="1"/>
</dbReference>
<comment type="caution">
    <text evidence="6">The sequence shown here is derived from an EMBL/GenBank/DDBJ whole genome shotgun (WGS) entry which is preliminary data.</text>
</comment>
<dbReference type="PATRIC" id="fig|742817.3.peg.1339"/>